<feature type="transmembrane region" description="Helical" evidence="6">
    <location>
        <begin position="92"/>
        <end position="115"/>
    </location>
</feature>
<evidence type="ECO:0000256" key="3">
    <source>
        <dbReference type="ARBA" id="ARBA00022692"/>
    </source>
</evidence>
<gene>
    <name evidence="8" type="ORF">EV697_104220</name>
</gene>
<reference evidence="8 9" key="1">
    <citation type="submission" date="2019-03" db="EMBL/GenBank/DDBJ databases">
        <title>Genomic Encyclopedia of Type Strains, Phase IV (KMG-IV): sequencing the most valuable type-strain genomes for metagenomic binning, comparative biology and taxonomic classification.</title>
        <authorList>
            <person name="Goeker M."/>
        </authorList>
    </citation>
    <scope>NUCLEOTIDE SEQUENCE [LARGE SCALE GENOMIC DNA]</scope>
    <source>
        <strain evidence="8 9">DSM 28231</strain>
    </source>
</reference>
<keyword evidence="5 6" id="KW-0472">Membrane</keyword>
<proteinExistence type="predicted"/>
<dbReference type="Proteomes" id="UP000294841">
    <property type="component" value="Unassembled WGS sequence"/>
</dbReference>
<feature type="transmembrane region" description="Helical" evidence="6">
    <location>
        <begin position="53"/>
        <end position="72"/>
    </location>
</feature>
<dbReference type="PANTHER" id="PTHR36506">
    <property type="entry name" value="PREFLAGELLIN PEPTIDASE"/>
    <property type="match status" value="1"/>
</dbReference>
<dbReference type="EMBL" id="SLXI01000004">
    <property type="protein sequence ID" value="TCP12405.1"/>
    <property type="molecule type" value="Genomic_DNA"/>
</dbReference>
<feature type="transmembrane region" description="Helical" evidence="6">
    <location>
        <begin position="31"/>
        <end position="46"/>
    </location>
</feature>
<evidence type="ECO:0000259" key="7">
    <source>
        <dbReference type="Pfam" id="PF01478"/>
    </source>
</evidence>
<sequence length="142" mass="16056">MEPMFAIYFATILILLWVSWTDIKTRTISNEAVIALLLCVILLAWLDYGTVFLFPSVTTLIIGFILFLFKVIGAGDVKLMSVLMLTTPNEQVMSFLFLTTVVFGLLLIIFGWIFFRQSIKQQGLPYGVAISLGFLSNLWLFS</sequence>
<name>A0A4R2MX77_9PAST</name>
<evidence type="ECO:0000313" key="8">
    <source>
        <dbReference type="EMBL" id="TCP12405.1"/>
    </source>
</evidence>
<organism evidence="8 9">
    <name type="scientific">Bisgaardia hudsonensis</name>
    <dbReference type="NCBI Taxonomy" id="109472"/>
    <lineage>
        <taxon>Bacteria</taxon>
        <taxon>Pseudomonadati</taxon>
        <taxon>Pseudomonadota</taxon>
        <taxon>Gammaproteobacteria</taxon>
        <taxon>Pasteurellales</taxon>
        <taxon>Pasteurellaceae</taxon>
        <taxon>Bisgaardia</taxon>
    </lineage>
</organism>
<keyword evidence="3 6" id="KW-0812">Transmembrane</keyword>
<evidence type="ECO:0000256" key="6">
    <source>
        <dbReference type="SAM" id="Phobius"/>
    </source>
</evidence>
<keyword evidence="4 6" id="KW-1133">Transmembrane helix</keyword>
<dbReference type="InterPro" id="IPR052218">
    <property type="entry name" value="Preflagellin_Peptidase"/>
</dbReference>
<dbReference type="PANTHER" id="PTHR36506:SF1">
    <property type="entry name" value="PREFLAGELLIN PEPTIDASE"/>
    <property type="match status" value="1"/>
</dbReference>
<evidence type="ECO:0000313" key="9">
    <source>
        <dbReference type="Proteomes" id="UP000294841"/>
    </source>
</evidence>
<dbReference type="GO" id="GO:0005886">
    <property type="term" value="C:plasma membrane"/>
    <property type="evidence" value="ECO:0007669"/>
    <property type="project" value="UniProtKB-SubCell"/>
</dbReference>
<feature type="transmembrane region" description="Helical" evidence="6">
    <location>
        <begin position="124"/>
        <end position="141"/>
    </location>
</feature>
<accession>A0A4R2MX77</accession>
<keyword evidence="9" id="KW-1185">Reference proteome</keyword>
<comment type="caution">
    <text evidence="8">The sequence shown here is derived from an EMBL/GenBank/DDBJ whole genome shotgun (WGS) entry which is preliminary data.</text>
</comment>
<evidence type="ECO:0000256" key="4">
    <source>
        <dbReference type="ARBA" id="ARBA00022989"/>
    </source>
</evidence>
<dbReference type="AlphaFoldDB" id="A0A4R2MX77"/>
<protein>
    <submittedName>
        <fullName evidence="8">Prepilin peptidase CpaA</fullName>
    </submittedName>
</protein>
<dbReference type="Gene3D" id="1.20.120.1220">
    <property type="match status" value="1"/>
</dbReference>
<comment type="subcellular location">
    <subcellularLocation>
        <location evidence="1">Cell membrane</location>
        <topology evidence="1">Multi-pass membrane protein</topology>
    </subcellularLocation>
</comment>
<evidence type="ECO:0000256" key="1">
    <source>
        <dbReference type="ARBA" id="ARBA00004651"/>
    </source>
</evidence>
<dbReference type="GO" id="GO:0004190">
    <property type="term" value="F:aspartic-type endopeptidase activity"/>
    <property type="evidence" value="ECO:0007669"/>
    <property type="project" value="InterPro"/>
</dbReference>
<dbReference type="InterPro" id="IPR000045">
    <property type="entry name" value="Prepilin_IV_endopep_pep"/>
</dbReference>
<dbReference type="Pfam" id="PF01478">
    <property type="entry name" value="Peptidase_A24"/>
    <property type="match status" value="1"/>
</dbReference>
<evidence type="ECO:0000256" key="5">
    <source>
        <dbReference type="ARBA" id="ARBA00023136"/>
    </source>
</evidence>
<feature type="domain" description="Prepilin type IV endopeptidase peptidase" evidence="7">
    <location>
        <begin position="10"/>
        <end position="107"/>
    </location>
</feature>
<evidence type="ECO:0000256" key="2">
    <source>
        <dbReference type="ARBA" id="ARBA00022475"/>
    </source>
</evidence>
<keyword evidence="2" id="KW-1003">Cell membrane</keyword>